<keyword evidence="2" id="KW-0805">Transcription regulation</keyword>
<evidence type="ECO:0000313" key="7">
    <source>
        <dbReference type="EMBL" id="GAA0918037.1"/>
    </source>
</evidence>
<dbReference type="InterPro" id="IPR036388">
    <property type="entry name" value="WH-like_DNA-bd_sf"/>
</dbReference>
<dbReference type="EMBL" id="BAAAHQ010000006">
    <property type="protein sequence ID" value="GAA0918037.1"/>
    <property type="molecule type" value="Genomic_DNA"/>
</dbReference>
<evidence type="ECO:0000256" key="2">
    <source>
        <dbReference type="ARBA" id="ARBA00023015"/>
    </source>
</evidence>
<dbReference type="SUPFAM" id="SSF88946">
    <property type="entry name" value="Sigma2 domain of RNA polymerase sigma factors"/>
    <property type="match status" value="1"/>
</dbReference>
<dbReference type="Pfam" id="PF04542">
    <property type="entry name" value="Sigma70_r2"/>
    <property type="match status" value="1"/>
</dbReference>
<comment type="similarity">
    <text evidence="1">Belongs to the sigma-70 factor family. ECF subfamily.</text>
</comment>
<evidence type="ECO:0000256" key="1">
    <source>
        <dbReference type="ARBA" id="ARBA00010641"/>
    </source>
</evidence>
<dbReference type="PANTHER" id="PTHR43133:SF62">
    <property type="entry name" value="RNA POLYMERASE SIGMA FACTOR SIGZ"/>
    <property type="match status" value="1"/>
</dbReference>
<evidence type="ECO:0000256" key="4">
    <source>
        <dbReference type="ARBA" id="ARBA00023163"/>
    </source>
</evidence>
<comment type="caution">
    <text evidence="7">The sequence shown here is derived from an EMBL/GenBank/DDBJ whole genome shotgun (WGS) entry which is preliminary data.</text>
</comment>
<evidence type="ECO:0000259" key="5">
    <source>
        <dbReference type="Pfam" id="PF04542"/>
    </source>
</evidence>
<dbReference type="InterPro" id="IPR013249">
    <property type="entry name" value="RNA_pol_sigma70_r4_t2"/>
</dbReference>
<gene>
    <name evidence="7" type="ORF">GCM10009560_14570</name>
</gene>
<protein>
    <submittedName>
        <fullName evidence="7">Sigma-70 family RNA polymerase sigma factor</fullName>
    </submittedName>
</protein>
<proteinExistence type="inferred from homology"/>
<evidence type="ECO:0000256" key="3">
    <source>
        <dbReference type="ARBA" id="ARBA00023082"/>
    </source>
</evidence>
<dbReference type="Gene3D" id="1.10.10.10">
    <property type="entry name" value="Winged helix-like DNA-binding domain superfamily/Winged helix DNA-binding domain"/>
    <property type="match status" value="1"/>
</dbReference>
<dbReference type="CDD" id="cd06171">
    <property type="entry name" value="Sigma70_r4"/>
    <property type="match status" value="1"/>
</dbReference>
<organism evidence="7 8">
    <name type="scientific">Nonomuraea longicatena</name>
    <dbReference type="NCBI Taxonomy" id="83682"/>
    <lineage>
        <taxon>Bacteria</taxon>
        <taxon>Bacillati</taxon>
        <taxon>Actinomycetota</taxon>
        <taxon>Actinomycetes</taxon>
        <taxon>Streptosporangiales</taxon>
        <taxon>Streptosporangiaceae</taxon>
        <taxon>Nonomuraea</taxon>
    </lineage>
</organism>
<keyword evidence="3" id="KW-0731">Sigma factor</keyword>
<evidence type="ECO:0000313" key="8">
    <source>
        <dbReference type="Proteomes" id="UP001501578"/>
    </source>
</evidence>
<feature type="domain" description="RNA polymerase sigma factor 70 region 4 type 2" evidence="6">
    <location>
        <begin position="96"/>
        <end position="148"/>
    </location>
</feature>
<dbReference type="Pfam" id="PF08281">
    <property type="entry name" value="Sigma70_r4_2"/>
    <property type="match status" value="1"/>
</dbReference>
<name>A0ABN1NWM9_9ACTN</name>
<dbReference type="SUPFAM" id="SSF88659">
    <property type="entry name" value="Sigma3 and sigma4 domains of RNA polymerase sigma factors"/>
    <property type="match status" value="1"/>
</dbReference>
<keyword evidence="4" id="KW-0804">Transcription</keyword>
<keyword evidence="8" id="KW-1185">Reference proteome</keyword>
<evidence type="ECO:0000259" key="6">
    <source>
        <dbReference type="Pfam" id="PF08281"/>
    </source>
</evidence>
<dbReference type="InterPro" id="IPR013324">
    <property type="entry name" value="RNA_pol_sigma_r3/r4-like"/>
</dbReference>
<dbReference type="NCBIfam" id="TIGR02937">
    <property type="entry name" value="sigma70-ECF"/>
    <property type="match status" value="1"/>
</dbReference>
<dbReference type="RefSeq" id="WP_343948940.1">
    <property type="nucleotide sequence ID" value="NZ_BAAAHQ010000006.1"/>
</dbReference>
<dbReference type="InterPro" id="IPR014284">
    <property type="entry name" value="RNA_pol_sigma-70_dom"/>
</dbReference>
<dbReference type="InterPro" id="IPR013325">
    <property type="entry name" value="RNA_pol_sigma_r2"/>
</dbReference>
<dbReference type="Gene3D" id="1.10.1740.10">
    <property type="match status" value="1"/>
</dbReference>
<sequence length="155" mass="17586">MDVIADCYRTHAALVRSYLRRLVPPQDLDDVAQVVFAEAWRSRHRFDPGRDLAAWLLAIAHRRAVDHLRARRPPTIPLEWVAEPAGDDRDSHADRDRLRRAMAALPPAQREAIALAYFADLTQREIAARLRVPLGTVKARTARGLHRLHDLLATA</sequence>
<dbReference type="InterPro" id="IPR007627">
    <property type="entry name" value="RNA_pol_sigma70_r2"/>
</dbReference>
<accession>A0ABN1NWM9</accession>
<dbReference type="InterPro" id="IPR039425">
    <property type="entry name" value="RNA_pol_sigma-70-like"/>
</dbReference>
<dbReference type="PANTHER" id="PTHR43133">
    <property type="entry name" value="RNA POLYMERASE ECF-TYPE SIGMA FACTO"/>
    <property type="match status" value="1"/>
</dbReference>
<feature type="domain" description="RNA polymerase sigma-70 region 2" evidence="5">
    <location>
        <begin position="8"/>
        <end position="72"/>
    </location>
</feature>
<dbReference type="Proteomes" id="UP001501578">
    <property type="component" value="Unassembled WGS sequence"/>
</dbReference>
<reference evidence="7 8" key="1">
    <citation type="journal article" date="2019" name="Int. J. Syst. Evol. Microbiol.">
        <title>The Global Catalogue of Microorganisms (GCM) 10K type strain sequencing project: providing services to taxonomists for standard genome sequencing and annotation.</title>
        <authorList>
            <consortium name="The Broad Institute Genomics Platform"/>
            <consortium name="The Broad Institute Genome Sequencing Center for Infectious Disease"/>
            <person name="Wu L."/>
            <person name="Ma J."/>
        </authorList>
    </citation>
    <scope>NUCLEOTIDE SEQUENCE [LARGE SCALE GENOMIC DNA]</scope>
    <source>
        <strain evidence="7 8">JCM 11136</strain>
    </source>
</reference>